<evidence type="ECO:0000313" key="2">
    <source>
        <dbReference type="EMBL" id="KAA0150834.1"/>
    </source>
</evidence>
<organism evidence="3 5">
    <name type="scientific">Cafeteria roenbergensis</name>
    <name type="common">Marine flagellate</name>
    <dbReference type="NCBI Taxonomy" id="33653"/>
    <lineage>
        <taxon>Eukaryota</taxon>
        <taxon>Sar</taxon>
        <taxon>Stramenopiles</taxon>
        <taxon>Bigyra</taxon>
        <taxon>Opalozoa</taxon>
        <taxon>Bicosoecida</taxon>
        <taxon>Cafeteriaceae</taxon>
        <taxon>Cafeteria</taxon>
    </lineage>
</organism>
<dbReference type="AlphaFoldDB" id="A0A5A8D3V1"/>
<dbReference type="EMBL" id="VLTN01000031">
    <property type="protein sequence ID" value="KAA0150834.1"/>
    <property type="molecule type" value="Genomic_DNA"/>
</dbReference>
<sequence>MPEKSDVPPVCKPLACEWQECMAKWKWSEQRCKPFRDRYFACRKREDPPGPSASGRAASPDAAQQATARQH</sequence>
<dbReference type="Gene3D" id="1.10.287.1130">
    <property type="entry name" value="CytochromE C oxidase copper chaperone"/>
    <property type="match status" value="1"/>
</dbReference>
<dbReference type="Proteomes" id="UP000324907">
    <property type="component" value="Unassembled WGS sequence"/>
</dbReference>
<proteinExistence type="predicted"/>
<comment type="caution">
    <text evidence="3">The sequence shown here is derived from an EMBL/GenBank/DDBJ whole genome shotgun (WGS) entry which is preliminary data.</text>
</comment>
<dbReference type="InterPro" id="IPR009069">
    <property type="entry name" value="Cys_alpha_HP_mot_SF"/>
</dbReference>
<feature type="compositionally biased region" description="Low complexity" evidence="1">
    <location>
        <begin position="57"/>
        <end position="71"/>
    </location>
</feature>
<evidence type="ECO:0000313" key="3">
    <source>
        <dbReference type="EMBL" id="KAA0160036.1"/>
    </source>
</evidence>
<evidence type="ECO:0000313" key="4">
    <source>
        <dbReference type="Proteomes" id="UP000323011"/>
    </source>
</evidence>
<reference evidence="4 5" key="1">
    <citation type="submission" date="2019-07" db="EMBL/GenBank/DDBJ databases">
        <title>Genomes of Cafeteria roenbergensis.</title>
        <authorList>
            <person name="Fischer M.G."/>
            <person name="Hackl T."/>
            <person name="Roman M."/>
        </authorList>
    </citation>
    <scope>NUCLEOTIDE SEQUENCE [LARGE SCALE GENOMIC DNA]</scope>
    <source>
        <strain evidence="2 4">BVI</strain>
        <strain evidence="3 5">RCC970-E3</strain>
    </source>
</reference>
<dbReference type="SUPFAM" id="SSF47072">
    <property type="entry name" value="Cysteine alpha-hairpin motif"/>
    <property type="match status" value="1"/>
</dbReference>
<dbReference type="EMBL" id="VLTL01000115">
    <property type="protein sequence ID" value="KAA0160036.1"/>
    <property type="molecule type" value="Genomic_DNA"/>
</dbReference>
<keyword evidence="4" id="KW-1185">Reference proteome</keyword>
<name>A0A5A8D3V1_CAFRO</name>
<accession>A0A5A8D3V1</accession>
<feature type="region of interest" description="Disordered" evidence="1">
    <location>
        <begin position="43"/>
        <end position="71"/>
    </location>
</feature>
<evidence type="ECO:0000256" key="1">
    <source>
        <dbReference type="SAM" id="MobiDB-lite"/>
    </source>
</evidence>
<evidence type="ECO:0000313" key="5">
    <source>
        <dbReference type="Proteomes" id="UP000324907"/>
    </source>
</evidence>
<dbReference type="Proteomes" id="UP000323011">
    <property type="component" value="Unassembled WGS sequence"/>
</dbReference>
<gene>
    <name evidence="3" type="ORF">FNF28_05575</name>
    <name evidence="2" type="ORF">FNF29_04948</name>
</gene>
<protein>
    <recommendedName>
        <fullName evidence="6">CHCH domain-containing protein</fullName>
    </recommendedName>
</protein>
<evidence type="ECO:0008006" key="6">
    <source>
        <dbReference type="Google" id="ProtNLM"/>
    </source>
</evidence>